<dbReference type="EMBL" id="CP022753">
    <property type="protein sequence ID" value="ASU84389.1"/>
    <property type="molecule type" value="Genomic_DNA"/>
</dbReference>
<dbReference type="PRINTS" id="PR00294">
    <property type="entry name" value="SSBTLNINHBTR"/>
</dbReference>
<accession>A0A223S8H5</accession>
<evidence type="ECO:0000256" key="2">
    <source>
        <dbReference type="ARBA" id="ARBA00010472"/>
    </source>
</evidence>
<evidence type="ECO:0000256" key="7">
    <source>
        <dbReference type="ARBA" id="ARBA00023157"/>
    </source>
</evidence>
<feature type="domain" description="Subtilisin inhibitor" evidence="10">
    <location>
        <begin position="64"/>
        <end position="132"/>
    </location>
</feature>
<evidence type="ECO:0000256" key="9">
    <source>
        <dbReference type="SAM" id="SignalP"/>
    </source>
</evidence>
<dbReference type="OrthoDB" id="3542626at2"/>
<dbReference type="RefSeq" id="WP_017618300.1">
    <property type="nucleotide sequence ID" value="NZ_ANBG01000161.1"/>
</dbReference>
<reference evidence="11 12" key="1">
    <citation type="submission" date="2017-08" db="EMBL/GenBank/DDBJ databases">
        <title>The complete genome sequence of Nocardiopsis gilva YIM 90087.</title>
        <authorList>
            <person name="Yin M."/>
            <person name="Tang S."/>
        </authorList>
    </citation>
    <scope>NUCLEOTIDE SEQUENCE [LARGE SCALE GENOMIC DNA]</scope>
    <source>
        <strain evidence="11 12">YIM 90087</strain>
    </source>
</reference>
<evidence type="ECO:0000313" key="12">
    <source>
        <dbReference type="Proteomes" id="UP000215005"/>
    </source>
</evidence>
<sequence>MRKRSLASALAAFALAGGLVPASAAPATAGAPDNIPKRPTAVLHFFRGDGQAALMGKASVARDYVGRLTCGPAGGDHPDAKEACKAIREASGRLEDIPPRKGTCTLEYRPVPMEVFGVWEGEAVHHARTFGNPCLVGVEAAGVFNF</sequence>
<dbReference type="InterPro" id="IPR023549">
    <property type="entry name" value="Subtilisin_inhibitor"/>
</dbReference>
<dbReference type="Proteomes" id="UP000215005">
    <property type="component" value="Chromosome"/>
</dbReference>
<keyword evidence="4" id="KW-0964">Secreted</keyword>
<keyword evidence="9" id="KW-0732">Signal</keyword>
<dbReference type="SUPFAM" id="SSF55399">
    <property type="entry name" value="Subtilisin inhibitor"/>
    <property type="match status" value="1"/>
</dbReference>
<evidence type="ECO:0000256" key="6">
    <source>
        <dbReference type="ARBA" id="ARBA00022900"/>
    </source>
</evidence>
<evidence type="ECO:0000256" key="4">
    <source>
        <dbReference type="ARBA" id="ARBA00022525"/>
    </source>
</evidence>
<proteinExistence type="inferred from homology"/>
<comment type="similarity">
    <text evidence="2 8">Belongs to the protease inhibitor I16 (SSI) family.</text>
</comment>
<keyword evidence="12" id="KW-1185">Reference proteome</keyword>
<dbReference type="GO" id="GO:0004867">
    <property type="term" value="F:serine-type endopeptidase inhibitor activity"/>
    <property type="evidence" value="ECO:0007669"/>
    <property type="project" value="UniProtKB-KW"/>
</dbReference>
<name>A0A223S8H5_9ACTN</name>
<evidence type="ECO:0000256" key="1">
    <source>
        <dbReference type="ARBA" id="ARBA00004613"/>
    </source>
</evidence>
<gene>
    <name evidence="11" type="ORF">CDO52_17710</name>
</gene>
<organism evidence="11 12">
    <name type="scientific">Nocardiopsis gilva YIM 90087</name>
    <dbReference type="NCBI Taxonomy" id="1235441"/>
    <lineage>
        <taxon>Bacteria</taxon>
        <taxon>Bacillati</taxon>
        <taxon>Actinomycetota</taxon>
        <taxon>Actinomycetes</taxon>
        <taxon>Streptosporangiales</taxon>
        <taxon>Nocardiopsidaceae</taxon>
        <taxon>Nocardiopsis</taxon>
    </lineage>
</organism>
<dbReference type="GO" id="GO:0005576">
    <property type="term" value="C:extracellular region"/>
    <property type="evidence" value="ECO:0007669"/>
    <property type="project" value="UniProtKB-SubCell"/>
</dbReference>
<comment type="subunit">
    <text evidence="3">Homodimer.</text>
</comment>
<dbReference type="KEGG" id="ngv:CDO52_17710"/>
<feature type="chain" id="PRO_5011309171" description="Subtilisin inhibitor domain-containing protein" evidence="9">
    <location>
        <begin position="25"/>
        <end position="146"/>
    </location>
</feature>
<dbReference type="Pfam" id="PF00720">
    <property type="entry name" value="SSI"/>
    <property type="match status" value="1"/>
</dbReference>
<evidence type="ECO:0000256" key="8">
    <source>
        <dbReference type="RuleBase" id="RU003471"/>
    </source>
</evidence>
<feature type="signal peptide" evidence="9">
    <location>
        <begin position="1"/>
        <end position="24"/>
    </location>
</feature>
<keyword evidence="6 8" id="KW-0722">Serine protease inhibitor</keyword>
<dbReference type="Gene3D" id="3.30.350.10">
    <property type="entry name" value="Subtilisin inhibitor-like"/>
    <property type="match status" value="1"/>
</dbReference>
<evidence type="ECO:0000256" key="3">
    <source>
        <dbReference type="ARBA" id="ARBA00011738"/>
    </source>
</evidence>
<evidence type="ECO:0000259" key="10">
    <source>
        <dbReference type="Pfam" id="PF00720"/>
    </source>
</evidence>
<keyword evidence="5 8" id="KW-0646">Protease inhibitor</keyword>
<evidence type="ECO:0000256" key="5">
    <source>
        <dbReference type="ARBA" id="ARBA00022690"/>
    </source>
</evidence>
<evidence type="ECO:0000313" key="11">
    <source>
        <dbReference type="EMBL" id="ASU84389.1"/>
    </source>
</evidence>
<dbReference type="AlphaFoldDB" id="A0A223S8H5"/>
<dbReference type="InterPro" id="IPR036819">
    <property type="entry name" value="Subtilisin_inhibitor-like_sf"/>
</dbReference>
<comment type="subcellular location">
    <subcellularLocation>
        <location evidence="1">Secreted</location>
    </subcellularLocation>
</comment>
<protein>
    <recommendedName>
        <fullName evidence="10">Subtilisin inhibitor domain-containing protein</fullName>
    </recommendedName>
</protein>
<dbReference type="InterPro" id="IPR000691">
    <property type="entry name" value="Prot_inh_I16_SSI"/>
</dbReference>
<keyword evidence="7" id="KW-1015">Disulfide bond</keyword>